<name>A0A6A4J665_APOLU</name>
<dbReference type="Proteomes" id="UP000466442">
    <property type="component" value="Unassembled WGS sequence"/>
</dbReference>
<reference evidence="2" key="1">
    <citation type="journal article" date="2021" name="Mol. Ecol. Resour.">
        <title>Apolygus lucorum genome provides insights into omnivorousness and mesophyll feeding.</title>
        <authorList>
            <person name="Liu Y."/>
            <person name="Liu H."/>
            <person name="Wang H."/>
            <person name="Huang T."/>
            <person name="Liu B."/>
            <person name="Yang B."/>
            <person name="Yin L."/>
            <person name="Li B."/>
            <person name="Zhang Y."/>
            <person name="Zhang S."/>
            <person name="Jiang F."/>
            <person name="Zhang X."/>
            <person name="Ren Y."/>
            <person name="Wang B."/>
            <person name="Wang S."/>
            <person name="Lu Y."/>
            <person name="Wu K."/>
            <person name="Fan W."/>
            <person name="Wang G."/>
        </authorList>
    </citation>
    <scope>NUCLEOTIDE SEQUENCE</scope>
    <source>
        <strain evidence="2">12Hb</strain>
    </source>
</reference>
<dbReference type="GO" id="GO:1990431">
    <property type="term" value="P:priRNA 3'-end processing"/>
    <property type="evidence" value="ECO:0007669"/>
    <property type="project" value="TreeGrafter"/>
</dbReference>
<proteinExistence type="inferred from homology"/>
<organism evidence="2 3">
    <name type="scientific">Apolygus lucorum</name>
    <name type="common">Small green plant bug</name>
    <name type="synonym">Lygocoris lucorum</name>
    <dbReference type="NCBI Taxonomy" id="248454"/>
    <lineage>
        <taxon>Eukaryota</taxon>
        <taxon>Metazoa</taxon>
        <taxon>Ecdysozoa</taxon>
        <taxon>Arthropoda</taxon>
        <taxon>Hexapoda</taxon>
        <taxon>Insecta</taxon>
        <taxon>Pterygota</taxon>
        <taxon>Neoptera</taxon>
        <taxon>Paraneoptera</taxon>
        <taxon>Hemiptera</taxon>
        <taxon>Heteroptera</taxon>
        <taxon>Panheteroptera</taxon>
        <taxon>Cimicomorpha</taxon>
        <taxon>Miridae</taxon>
        <taxon>Mirini</taxon>
        <taxon>Apolygus</taxon>
    </lineage>
</organism>
<comment type="similarity">
    <text evidence="1">Belongs to the CAF1 family.</text>
</comment>
<keyword evidence="3" id="KW-1185">Reference proteome</keyword>
<dbReference type="GO" id="GO:1990432">
    <property type="term" value="P:siRNA 3'-end processing"/>
    <property type="evidence" value="ECO:0007669"/>
    <property type="project" value="TreeGrafter"/>
</dbReference>
<gene>
    <name evidence="2" type="ORF">GE061_002086</name>
</gene>
<dbReference type="SUPFAM" id="SSF53098">
    <property type="entry name" value="Ribonuclease H-like"/>
    <property type="match status" value="1"/>
</dbReference>
<dbReference type="PANTHER" id="PTHR15092">
    <property type="entry name" value="POLY A -SPECIFIC RIBONUCLEASE/TARGET OF EGR1, MEMBER 1"/>
    <property type="match status" value="1"/>
</dbReference>
<evidence type="ECO:0000313" key="3">
    <source>
        <dbReference type="Proteomes" id="UP000466442"/>
    </source>
</evidence>
<dbReference type="Pfam" id="PF04857">
    <property type="entry name" value="CAF1"/>
    <property type="match status" value="1"/>
</dbReference>
<dbReference type="InterPro" id="IPR036397">
    <property type="entry name" value="RNaseH_sf"/>
</dbReference>
<sequence>MSFGSSTAKPTDCNSNFFLITSLSFLAPCSRRVFDGVSGRVSFEFSTYYLKQTSNMVDVIDSNFEEIFPNFEHQLKKCSFVALDCEFTSLPFDEDTVPSFQDSGSERYKKICQTIIQCFPLQVGVSHFTYDRDLVEYKATIFKFYICPKFFGLFDLNINFKSSSVQFLRTYNFDFNKVFYHGIPYLNKAQSEIVSEQMKNGILPERIYNILTFDEREALADHYETIRTWLHRVDVGETLTIQVGINCPHIKYFLHKDIRKCFKTVWTFHSTLSSPELTVKRVSEEERLSLQATTESKIDEELLMSLRGFTRVLEALIISKKPIVGHNMLIDLLSCYHHYYLPLPGDYDKFKTNLNSLFPVLYDTKFISHEMKRMHFRDVLDNVSLQNLFMTFQDKKDNEFKPKIVLESGIHDEVSEVAHHAHDAGWDAFMTGFCFLKMMNLLKVDGKKSYVHCSNTELMNVAVRFKNKVNIGRAFVPYLQLDGPDPLSSRPPHLVVSYSNRSRLNFKQLDSLLLEVGTFEVRPLSLYAATVAAPNYHSYDDAIKKFSKMNDFRVEKYSLLRHHKWVRSFFIVGCILPASMTVWYYLKR</sequence>
<accession>A0A6A4J665</accession>
<dbReference type="PANTHER" id="PTHR15092:SF22">
    <property type="entry name" value="POLY(A)-SPECIFIC RIBONUCLEASE PNLDC1"/>
    <property type="match status" value="1"/>
</dbReference>
<dbReference type="InterPro" id="IPR012337">
    <property type="entry name" value="RNaseH-like_sf"/>
</dbReference>
<evidence type="ECO:0000256" key="1">
    <source>
        <dbReference type="ARBA" id="ARBA00008372"/>
    </source>
</evidence>
<dbReference type="InterPro" id="IPR051181">
    <property type="entry name" value="CAF1_poly(A)_ribonucleases"/>
</dbReference>
<dbReference type="GO" id="GO:0005634">
    <property type="term" value="C:nucleus"/>
    <property type="evidence" value="ECO:0007669"/>
    <property type="project" value="TreeGrafter"/>
</dbReference>
<evidence type="ECO:0000313" key="2">
    <source>
        <dbReference type="EMBL" id="KAF6203751.1"/>
    </source>
</evidence>
<dbReference type="Gene3D" id="3.30.420.10">
    <property type="entry name" value="Ribonuclease H-like superfamily/Ribonuclease H"/>
    <property type="match status" value="1"/>
</dbReference>
<dbReference type="GO" id="GO:0003723">
    <property type="term" value="F:RNA binding"/>
    <property type="evidence" value="ECO:0007669"/>
    <property type="project" value="TreeGrafter"/>
</dbReference>
<comment type="caution">
    <text evidence="2">The sequence shown here is derived from an EMBL/GenBank/DDBJ whole genome shotgun (WGS) entry which is preliminary data.</text>
</comment>
<dbReference type="GO" id="GO:0000175">
    <property type="term" value="F:3'-5'-RNA exonuclease activity"/>
    <property type="evidence" value="ECO:0007669"/>
    <property type="project" value="TreeGrafter"/>
</dbReference>
<dbReference type="EMBL" id="WIXP02000010">
    <property type="protein sequence ID" value="KAF6203751.1"/>
    <property type="molecule type" value="Genomic_DNA"/>
</dbReference>
<dbReference type="GO" id="GO:0005783">
    <property type="term" value="C:endoplasmic reticulum"/>
    <property type="evidence" value="ECO:0007669"/>
    <property type="project" value="TreeGrafter"/>
</dbReference>
<dbReference type="InterPro" id="IPR006941">
    <property type="entry name" value="RNase_CAF1"/>
</dbReference>
<dbReference type="GO" id="GO:0000289">
    <property type="term" value="P:nuclear-transcribed mRNA poly(A) tail shortening"/>
    <property type="evidence" value="ECO:0007669"/>
    <property type="project" value="TreeGrafter"/>
</dbReference>
<dbReference type="OrthoDB" id="414075at2759"/>
<dbReference type="AlphaFoldDB" id="A0A6A4J665"/>
<protein>
    <submittedName>
        <fullName evidence="2">Uncharacterized protein</fullName>
    </submittedName>
</protein>